<keyword evidence="1" id="KW-1133">Transmembrane helix</keyword>
<dbReference type="AlphaFoldDB" id="A0A5B9Q265"/>
<sequence>MHERTQRRICRVVYVLVSIVPTVLAVAFVLYFHRPWQERDWQQRLENNLHVRASVSQVTAPRPGGRDLYDIRLADLSSRKKIASIDKLQLLSDGSVHSGQVELTFQELNELARIVQNWFGADEPASADFTADRLLLSRGEDEVCVLTNVQLSIDGATTQNRKLSFQANLNTEQSRQACVRIQGERDTAGYWDVFLDCRECQIPAWYFTDFLPGATRWNNARFGGTVRLHCENNNVEGSLEGTFTSVDLQTWLGEDSPHKLRGTANLQLDKCSWVNHRVVEVQGSLKSEPGQIGHSLISALANSPYCELGKSFTGSLSDEILSFEKLACSFSLNAAGLTVTGNCLAPSPEMAGCLLISDSRPLLVQPTCPHVPLPYFVQVFCPLEKYWLPGMRRAVDLAELLPEPEHAIKK</sequence>
<dbReference type="KEGG" id="bgok:Pr1d_03490"/>
<reference evidence="2 3" key="1">
    <citation type="submission" date="2019-08" db="EMBL/GenBank/DDBJ databases">
        <title>Deep-cultivation of Planctomycetes and their phenomic and genomic characterization uncovers novel biology.</title>
        <authorList>
            <person name="Wiegand S."/>
            <person name="Jogler M."/>
            <person name="Boedeker C."/>
            <person name="Pinto D."/>
            <person name="Vollmers J."/>
            <person name="Rivas-Marin E."/>
            <person name="Kohn T."/>
            <person name="Peeters S.H."/>
            <person name="Heuer A."/>
            <person name="Rast P."/>
            <person name="Oberbeckmann S."/>
            <person name="Bunk B."/>
            <person name="Jeske O."/>
            <person name="Meyerdierks A."/>
            <person name="Storesund J.E."/>
            <person name="Kallscheuer N."/>
            <person name="Luecker S."/>
            <person name="Lage O.M."/>
            <person name="Pohl T."/>
            <person name="Merkel B.J."/>
            <person name="Hornburger P."/>
            <person name="Mueller R.-W."/>
            <person name="Bruemmer F."/>
            <person name="Labrenz M."/>
            <person name="Spormann A.M."/>
            <person name="Op den Camp H."/>
            <person name="Overmann J."/>
            <person name="Amann R."/>
            <person name="Jetten M.S.M."/>
            <person name="Mascher T."/>
            <person name="Medema M.H."/>
            <person name="Devos D.P."/>
            <person name="Kaster A.-K."/>
            <person name="Ovreas L."/>
            <person name="Rohde M."/>
            <person name="Galperin M.Y."/>
            <person name="Jogler C."/>
        </authorList>
    </citation>
    <scope>NUCLEOTIDE SEQUENCE [LARGE SCALE GENOMIC DNA]</scope>
    <source>
        <strain evidence="2 3">Pr1d</strain>
    </source>
</reference>
<feature type="transmembrane region" description="Helical" evidence="1">
    <location>
        <begin position="12"/>
        <end position="32"/>
    </location>
</feature>
<evidence type="ECO:0000313" key="3">
    <source>
        <dbReference type="Proteomes" id="UP000323917"/>
    </source>
</evidence>
<proteinExistence type="predicted"/>
<keyword evidence="3" id="KW-1185">Reference proteome</keyword>
<dbReference type="Proteomes" id="UP000323917">
    <property type="component" value="Chromosome"/>
</dbReference>
<name>A0A5B9Q265_9BACT</name>
<dbReference type="OrthoDB" id="247707at2"/>
<protein>
    <recommendedName>
        <fullName evidence="4">AsmA-like C-terminal domain-containing protein</fullName>
    </recommendedName>
</protein>
<evidence type="ECO:0000313" key="2">
    <source>
        <dbReference type="EMBL" id="QEG33088.1"/>
    </source>
</evidence>
<organism evidence="2 3">
    <name type="scientific">Bythopirellula goksoeyrii</name>
    <dbReference type="NCBI Taxonomy" id="1400387"/>
    <lineage>
        <taxon>Bacteria</taxon>
        <taxon>Pseudomonadati</taxon>
        <taxon>Planctomycetota</taxon>
        <taxon>Planctomycetia</taxon>
        <taxon>Pirellulales</taxon>
        <taxon>Lacipirellulaceae</taxon>
        <taxon>Bythopirellula</taxon>
    </lineage>
</organism>
<gene>
    <name evidence="2" type="ORF">Pr1d_03490</name>
</gene>
<evidence type="ECO:0000256" key="1">
    <source>
        <dbReference type="SAM" id="Phobius"/>
    </source>
</evidence>
<evidence type="ECO:0008006" key="4">
    <source>
        <dbReference type="Google" id="ProtNLM"/>
    </source>
</evidence>
<accession>A0A5B9Q265</accession>
<keyword evidence="1" id="KW-0812">Transmembrane</keyword>
<dbReference type="EMBL" id="CP042913">
    <property type="protein sequence ID" value="QEG33088.1"/>
    <property type="molecule type" value="Genomic_DNA"/>
</dbReference>
<keyword evidence="1" id="KW-0472">Membrane</keyword>
<dbReference type="RefSeq" id="WP_148071897.1">
    <property type="nucleotide sequence ID" value="NZ_CP042913.1"/>
</dbReference>